<evidence type="ECO:0000313" key="3">
    <source>
        <dbReference type="Proteomes" id="UP000537825"/>
    </source>
</evidence>
<sequence length="245" mass="27326">MFFGRSNENPTFIPHSKISAAVQDLIEGAKRELTLVTPYFKPWNHLQNAIRGRLKEHVAVTLVIRADELTKTSAHLQPFAAEGARIMSLDRLHAKLYMSERCAVLTSMNLLETSALNSWECALQISAEDSPTLFKQFAEQVLAIRNAANLVPSSALTGTPSPAPASQPAAKQEPNLIQHFGIWKTDLKPEMIEARRTYPRAYEGWSDEELGVVKLLGQRGEDAETIAKRLGRQPSSIERKLKELL</sequence>
<evidence type="ECO:0000259" key="1">
    <source>
        <dbReference type="Pfam" id="PF13091"/>
    </source>
</evidence>
<dbReference type="Gene3D" id="3.30.870.10">
    <property type="entry name" value="Endonuclease Chain A"/>
    <property type="match status" value="1"/>
</dbReference>
<organism evidence="2 3">
    <name type="scientific">Corallococcus exiguus</name>
    <dbReference type="NCBI Taxonomy" id="83462"/>
    <lineage>
        <taxon>Bacteria</taxon>
        <taxon>Pseudomonadati</taxon>
        <taxon>Myxococcota</taxon>
        <taxon>Myxococcia</taxon>
        <taxon>Myxococcales</taxon>
        <taxon>Cystobacterineae</taxon>
        <taxon>Myxococcaceae</taxon>
        <taxon>Corallococcus</taxon>
    </lineage>
</organism>
<name>A0A7X5BRY5_9BACT</name>
<proteinExistence type="predicted"/>
<dbReference type="InterPro" id="IPR025202">
    <property type="entry name" value="PLD-like_dom"/>
</dbReference>
<comment type="caution">
    <text evidence="2">The sequence shown here is derived from an EMBL/GenBank/DDBJ whole genome shotgun (WGS) entry which is preliminary data.</text>
</comment>
<dbReference type="CDD" id="cd00138">
    <property type="entry name" value="PLDc_SF"/>
    <property type="match status" value="1"/>
</dbReference>
<accession>A0A7X5BRY5</accession>
<dbReference type="Pfam" id="PF13091">
    <property type="entry name" value="PLDc_2"/>
    <property type="match status" value="1"/>
</dbReference>
<dbReference type="SUPFAM" id="SSF56024">
    <property type="entry name" value="Phospholipase D/nuclease"/>
    <property type="match status" value="1"/>
</dbReference>
<gene>
    <name evidence="2" type="ORF">GTZ93_07260</name>
</gene>
<dbReference type="Proteomes" id="UP000537825">
    <property type="component" value="Unassembled WGS sequence"/>
</dbReference>
<evidence type="ECO:0000313" key="2">
    <source>
        <dbReference type="EMBL" id="NBC39628.1"/>
    </source>
</evidence>
<dbReference type="EMBL" id="JAAAPK010000002">
    <property type="protein sequence ID" value="NBC39628.1"/>
    <property type="molecule type" value="Genomic_DNA"/>
</dbReference>
<reference evidence="2 3" key="1">
    <citation type="submission" date="2020-01" db="EMBL/GenBank/DDBJ databases">
        <title>The draft genome sequence of Corallococcus exiguus DSM 14696.</title>
        <authorList>
            <person name="Zhang X."/>
            <person name="Zhu H."/>
        </authorList>
    </citation>
    <scope>NUCLEOTIDE SEQUENCE [LARGE SCALE GENOMIC DNA]</scope>
    <source>
        <strain evidence="2 3">DSM 14696</strain>
    </source>
</reference>
<keyword evidence="3" id="KW-1185">Reference proteome</keyword>
<dbReference type="RefSeq" id="WP_139921705.1">
    <property type="nucleotide sequence ID" value="NZ_CBCSLE010000208.1"/>
</dbReference>
<protein>
    <recommendedName>
        <fullName evidence="1">Phospholipase D-like domain-containing protein</fullName>
    </recommendedName>
</protein>
<feature type="domain" description="Phospholipase D-like" evidence="1">
    <location>
        <begin position="24"/>
        <end position="138"/>
    </location>
</feature>
<dbReference type="AlphaFoldDB" id="A0A7X5BRY5"/>